<dbReference type="AlphaFoldDB" id="A0A395H783"/>
<feature type="compositionally biased region" description="Gly residues" evidence="1">
    <location>
        <begin position="239"/>
        <end position="250"/>
    </location>
</feature>
<keyword evidence="2" id="KW-0812">Transmembrane</keyword>
<evidence type="ECO:0000256" key="2">
    <source>
        <dbReference type="SAM" id="Phobius"/>
    </source>
</evidence>
<evidence type="ECO:0008006" key="6">
    <source>
        <dbReference type="Google" id="ProtNLM"/>
    </source>
</evidence>
<feature type="region of interest" description="Disordered" evidence="1">
    <location>
        <begin position="239"/>
        <end position="280"/>
    </location>
</feature>
<evidence type="ECO:0000256" key="3">
    <source>
        <dbReference type="SAM" id="SignalP"/>
    </source>
</evidence>
<keyword evidence="5" id="KW-1185">Reference proteome</keyword>
<dbReference type="EMBL" id="KZ824427">
    <property type="protein sequence ID" value="RAL03510.1"/>
    <property type="molecule type" value="Genomic_DNA"/>
</dbReference>
<gene>
    <name evidence="4" type="ORF">BO80DRAFT_376540</name>
</gene>
<organism evidence="4 5">
    <name type="scientific">Aspergillus ibericus CBS 121593</name>
    <dbReference type="NCBI Taxonomy" id="1448316"/>
    <lineage>
        <taxon>Eukaryota</taxon>
        <taxon>Fungi</taxon>
        <taxon>Dikarya</taxon>
        <taxon>Ascomycota</taxon>
        <taxon>Pezizomycotina</taxon>
        <taxon>Eurotiomycetes</taxon>
        <taxon>Eurotiomycetidae</taxon>
        <taxon>Eurotiales</taxon>
        <taxon>Aspergillaceae</taxon>
        <taxon>Aspergillus</taxon>
        <taxon>Aspergillus subgen. Circumdati</taxon>
    </lineage>
</organism>
<name>A0A395H783_9EURO</name>
<dbReference type="Proteomes" id="UP000249402">
    <property type="component" value="Unassembled WGS sequence"/>
</dbReference>
<reference evidence="4 5" key="1">
    <citation type="submission" date="2018-02" db="EMBL/GenBank/DDBJ databases">
        <title>The genomes of Aspergillus section Nigri reveals drivers in fungal speciation.</title>
        <authorList>
            <consortium name="DOE Joint Genome Institute"/>
            <person name="Vesth T.C."/>
            <person name="Nybo J."/>
            <person name="Theobald S."/>
            <person name="Brandl J."/>
            <person name="Frisvad J.C."/>
            <person name="Nielsen K.F."/>
            <person name="Lyhne E.K."/>
            <person name="Kogle M.E."/>
            <person name="Kuo A."/>
            <person name="Riley R."/>
            <person name="Clum A."/>
            <person name="Nolan M."/>
            <person name="Lipzen A."/>
            <person name="Salamov A."/>
            <person name="Henrissat B."/>
            <person name="Wiebenga A."/>
            <person name="De vries R.P."/>
            <person name="Grigoriev I.V."/>
            <person name="Mortensen U.H."/>
            <person name="Andersen M.R."/>
            <person name="Baker S.E."/>
        </authorList>
    </citation>
    <scope>NUCLEOTIDE SEQUENCE [LARGE SCALE GENOMIC DNA]</scope>
    <source>
        <strain evidence="4 5">CBS 121593</strain>
    </source>
</reference>
<keyword evidence="3" id="KW-0732">Signal</keyword>
<proteinExistence type="predicted"/>
<sequence length="280" mass="28697">MKPLTTITLSILFLLPLTTATTPPSQLSPQPKCFAPDGAPVTSSLYQPCISITGVHSMCCRLNAANPETCDPSGLCISSQTTTTGTGTSGTTTTSYYREFCTDSSWNSTNCLPRNICGDANSGNSNWSYQLTPCGNSLWCCGSSTACCSTGQAFKLNRTLINFPDLQRSLDLSAPTATVTVLPAGENSDGSAGMERESGMSRKAKIGVGIGVPVACLVMGLVGVGGGFVWGRKVAAGGRGRGDGMGGDGESVGMEKPKGSFGSEDDGASTAPCLQVVKSG</sequence>
<dbReference type="GeneID" id="37221528"/>
<feature type="transmembrane region" description="Helical" evidence="2">
    <location>
        <begin position="206"/>
        <end position="231"/>
    </location>
</feature>
<accession>A0A395H783</accession>
<keyword evidence="2" id="KW-0472">Membrane</keyword>
<feature type="signal peptide" evidence="3">
    <location>
        <begin position="1"/>
        <end position="20"/>
    </location>
</feature>
<dbReference type="STRING" id="1448316.A0A395H783"/>
<evidence type="ECO:0000256" key="1">
    <source>
        <dbReference type="SAM" id="MobiDB-lite"/>
    </source>
</evidence>
<dbReference type="VEuPathDB" id="FungiDB:BO80DRAFT_376540"/>
<feature type="chain" id="PRO_5017202742" description="Mid2 domain-containing protein" evidence="3">
    <location>
        <begin position="21"/>
        <end position="280"/>
    </location>
</feature>
<keyword evidence="2" id="KW-1133">Transmembrane helix</keyword>
<evidence type="ECO:0000313" key="4">
    <source>
        <dbReference type="EMBL" id="RAL03510.1"/>
    </source>
</evidence>
<protein>
    <recommendedName>
        <fullName evidence="6">Mid2 domain-containing protein</fullName>
    </recommendedName>
</protein>
<evidence type="ECO:0000313" key="5">
    <source>
        <dbReference type="Proteomes" id="UP000249402"/>
    </source>
</evidence>
<dbReference type="RefSeq" id="XP_025577837.1">
    <property type="nucleotide sequence ID" value="XM_025716663.1"/>
</dbReference>
<dbReference type="OrthoDB" id="5215637at2759"/>